<dbReference type="AlphaFoldDB" id="A0A8J5IJ82"/>
<name>A0A8J5IJ82_9STRA</name>
<reference evidence="3" key="1">
    <citation type="submission" date="2021-01" db="EMBL/GenBank/DDBJ databases">
        <title>Phytophthora aleatoria, a newly-described species from Pinus radiata is distinct from Phytophthora cactorum isolates based on comparative genomics.</title>
        <authorList>
            <person name="Mcdougal R."/>
            <person name="Panda P."/>
            <person name="Williams N."/>
            <person name="Studholme D.J."/>
        </authorList>
    </citation>
    <scope>NUCLEOTIDE SEQUENCE</scope>
    <source>
        <strain evidence="3">NZFS 4037</strain>
    </source>
</reference>
<evidence type="ECO:0000256" key="2">
    <source>
        <dbReference type="SAM" id="MobiDB-lite"/>
    </source>
</evidence>
<feature type="coiled-coil region" evidence="1">
    <location>
        <begin position="98"/>
        <end position="167"/>
    </location>
</feature>
<organism evidence="3 4">
    <name type="scientific">Phytophthora aleatoria</name>
    <dbReference type="NCBI Taxonomy" id="2496075"/>
    <lineage>
        <taxon>Eukaryota</taxon>
        <taxon>Sar</taxon>
        <taxon>Stramenopiles</taxon>
        <taxon>Oomycota</taxon>
        <taxon>Peronosporomycetes</taxon>
        <taxon>Peronosporales</taxon>
        <taxon>Peronosporaceae</taxon>
        <taxon>Phytophthora</taxon>
    </lineage>
</organism>
<dbReference type="EMBL" id="JAENGY010001105">
    <property type="protein sequence ID" value="KAG6952514.1"/>
    <property type="molecule type" value="Genomic_DNA"/>
</dbReference>
<protein>
    <submittedName>
        <fullName evidence="3">Uncharacterized protein</fullName>
    </submittedName>
</protein>
<evidence type="ECO:0000313" key="3">
    <source>
        <dbReference type="EMBL" id="KAG6952514.1"/>
    </source>
</evidence>
<feature type="region of interest" description="Disordered" evidence="2">
    <location>
        <begin position="220"/>
        <end position="355"/>
    </location>
</feature>
<gene>
    <name evidence="3" type="ORF">JG688_00013246</name>
</gene>
<feature type="compositionally biased region" description="Acidic residues" evidence="2">
    <location>
        <begin position="289"/>
        <end position="313"/>
    </location>
</feature>
<keyword evidence="1" id="KW-0175">Coiled coil</keyword>
<feature type="coiled-coil region" evidence="1">
    <location>
        <begin position="23"/>
        <end position="50"/>
    </location>
</feature>
<keyword evidence="4" id="KW-1185">Reference proteome</keyword>
<proteinExistence type="predicted"/>
<evidence type="ECO:0000313" key="4">
    <source>
        <dbReference type="Proteomes" id="UP000709295"/>
    </source>
</evidence>
<accession>A0A8J5IJ82</accession>
<sequence>MFVQVALVALAPPLTDHASQRRISLLEDELRRAARNYETLQHDRDRLHETTDHLIDEQRGTERFGLDQASVIAYLQAEIDVQQLGASNAPATGADQQIGDLRAQVTQHNTELHDLDRRLDRAHRDLDGVRDRNQVLERELDLAGSEIDILCTQISNQEREIDDLRDTLATSDYSLIRVRDALRASANALAAARSDDTDLTALRSERDTFRNERDVAVASSARLEGGRSSPLVPARSSPLYSKGTGRAGLQFLGSQHQGSPDRDERNQPEIIEIQDEGGDHGEPQGTDQSEVEEIQDDGGDQYEYDDEEDSDEQGADKLPASDVESQALSANAFDHDQAPSSDSDGEIRAALARSQ</sequence>
<evidence type="ECO:0000256" key="1">
    <source>
        <dbReference type="SAM" id="Coils"/>
    </source>
</evidence>
<comment type="caution">
    <text evidence="3">The sequence shown here is derived from an EMBL/GenBank/DDBJ whole genome shotgun (WGS) entry which is preliminary data.</text>
</comment>
<dbReference type="Proteomes" id="UP000709295">
    <property type="component" value="Unassembled WGS sequence"/>
</dbReference>